<comment type="caution">
    <text evidence="2">The sequence shown here is derived from an EMBL/GenBank/DDBJ whole genome shotgun (WGS) entry which is preliminary data.</text>
</comment>
<protein>
    <submittedName>
        <fullName evidence="2">Flp family type IVb pilin</fullName>
    </submittedName>
</protein>
<proteinExistence type="predicted"/>
<sequence length="59" mass="6146">MKTMIRNFLVEEDGITAIEYGILAAIVAAAVVAAFKTPLSQLFAKVFTALGTVVDGATS</sequence>
<feature type="transmembrane region" description="Helical" evidence="1">
    <location>
        <begin position="15"/>
        <end position="35"/>
    </location>
</feature>
<dbReference type="InterPro" id="IPR007047">
    <property type="entry name" value="Flp_Fap"/>
</dbReference>
<evidence type="ECO:0000256" key="1">
    <source>
        <dbReference type="SAM" id="Phobius"/>
    </source>
</evidence>
<gene>
    <name evidence="2" type="ORF">ISP20_20800</name>
</gene>
<reference evidence="2 3" key="1">
    <citation type="submission" date="2020-10" db="EMBL/GenBank/DDBJ databases">
        <title>Phylogeny of dyella-like bacteria.</title>
        <authorList>
            <person name="Fu J."/>
        </authorList>
    </citation>
    <scope>NUCLEOTIDE SEQUENCE [LARGE SCALE GENOMIC DNA]</scope>
    <source>
        <strain evidence="2 3">THG-B117</strain>
    </source>
</reference>
<dbReference type="Proteomes" id="UP001430065">
    <property type="component" value="Unassembled WGS sequence"/>
</dbReference>
<dbReference type="RefSeq" id="WP_204638140.1">
    <property type="nucleotide sequence ID" value="NZ_JADIKC010000014.1"/>
</dbReference>
<keyword evidence="3" id="KW-1185">Reference proteome</keyword>
<organism evidence="2 3">
    <name type="scientific">Dyella kyungheensis</name>
    <dbReference type="NCBI Taxonomy" id="1242174"/>
    <lineage>
        <taxon>Bacteria</taxon>
        <taxon>Pseudomonadati</taxon>
        <taxon>Pseudomonadota</taxon>
        <taxon>Gammaproteobacteria</taxon>
        <taxon>Lysobacterales</taxon>
        <taxon>Rhodanobacteraceae</taxon>
        <taxon>Dyella</taxon>
    </lineage>
</organism>
<keyword evidence="1" id="KW-0472">Membrane</keyword>
<keyword evidence="1" id="KW-1133">Transmembrane helix</keyword>
<keyword evidence="1" id="KW-0812">Transmembrane</keyword>
<dbReference type="EMBL" id="JADIKC010000014">
    <property type="protein sequence ID" value="MBM7123617.1"/>
    <property type="molecule type" value="Genomic_DNA"/>
</dbReference>
<evidence type="ECO:0000313" key="3">
    <source>
        <dbReference type="Proteomes" id="UP001430065"/>
    </source>
</evidence>
<accession>A0ABS2JX79</accession>
<evidence type="ECO:0000313" key="2">
    <source>
        <dbReference type="EMBL" id="MBM7123617.1"/>
    </source>
</evidence>
<name>A0ABS2JX79_9GAMM</name>
<dbReference type="Pfam" id="PF04964">
    <property type="entry name" value="Flp_Fap"/>
    <property type="match status" value="1"/>
</dbReference>